<reference evidence="3 5" key="3">
    <citation type="submission" date="2019-05" db="EMBL/GenBank/DDBJ databases">
        <authorList>
            <consortium name="Pathogen Informatics"/>
        </authorList>
    </citation>
    <scope>NUCLEOTIDE SEQUENCE [LARGE SCALE GENOMIC DNA]</scope>
    <source>
        <strain evidence="3 5">NCTC13032</strain>
    </source>
</reference>
<keyword evidence="1" id="KW-0812">Transmembrane</keyword>
<keyword evidence="1" id="KW-0472">Membrane</keyword>
<protein>
    <submittedName>
        <fullName evidence="3">Uncharacterized protein</fullName>
    </submittedName>
</protein>
<dbReference type="RefSeq" id="WP_032616292.1">
    <property type="nucleotide sequence ID" value="NZ_CP083630.1"/>
</dbReference>
<accession>A0A4U9HLV4</accession>
<feature type="transmembrane region" description="Helical" evidence="1">
    <location>
        <begin position="72"/>
        <end position="94"/>
    </location>
</feature>
<dbReference type="Proteomes" id="UP000222768">
    <property type="component" value="Unassembled WGS sequence"/>
</dbReference>
<dbReference type="EMBL" id="LR590464">
    <property type="protein sequence ID" value="VTP63249.1"/>
    <property type="molecule type" value="Genomic_DNA"/>
</dbReference>
<keyword evidence="1" id="KW-1133">Transmembrane helix</keyword>
<gene>
    <name evidence="2" type="ORF">CRX53_00840</name>
    <name evidence="3" type="ORF">NCTC13032_00766</name>
</gene>
<reference evidence="4" key="2">
    <citation type="submission" date="2017-09" db="EMBL/GenBank/DDBJ databases">
        <title>FDA dAtabase for Regulatory Grade micrObial Sequences (FDA-ARGOS): Supporting development and validation of Infectious Disease Dx tests.</title>
        <authorList>
            <person name="Minogue T."/>
            <person name="Wolcott M."/>
            <person name="Wasieloski L."/>
            <person name="Aguilar W."/>
            <person name="Moore D."/>
            <person name="Tallon L."/>
            <person name="Sadzewicz L."/>
            <person name="Ott S."/>
            <person name="Zhao X."/>
            <person name="Nagaraj S."/>
            <person name="Vavikolanu K."/>
            <person name="Aluvathingal J."/>
            <person name="Nadendla S."/>
            <person name="Sichtig H."/>
        </authorList>
    </citation>
    <scope>NUCLEOTIDE SEQUENCE [LARGE SCALE GENOMIC DNA]</scope>
    <source>
        <strain evidence="4">FDAARGOS_404</strain>
    </source>
</reference>
<name>A0A4U9HLV4_9ENTR</name>
<evidence type="ECO:0000313" key="5">
    <source>
        <dbReference type="Proteomes" id="UP000310719"/>
    </source>
</evidence>
<dbReference type="EMBL" id="PDLK01000002">
    <property type="protein sequence ID" value="PHH02606.1"/>
    <property type="molecule type" value="Genomic_DNA"/>
</dbReference>
<evidence type="ECO:0000256" key="1">
    <source>
        <dbReference type="SAM" id="Phobius"/>
    </source>
</evidence>
<dbReference type="Proteomes" id="UP000310719">
    <property type="component" value="Chromosome"/>
</dbReference>
<sequence>MTIETIKILAAISSIIGSGILAYRVTGILSALTLVANCHEVNIQQLMPNNKGDIHYFANAPKHVEKAQKKTLLITGFIFLIASGILQLIALMMANS</sequence>
<dbReference type="AlphaFoldDB" id="A0A4U9HLV4"/>
<evidence type="ECO:0000313" key="4">
    <source>
        <dbReference type="Proteomes" id="UP000222768"/>
    </source>
</evidence>
<evidence type="ECO:0000313" key="3">
    <source>
        <dbReference type="EMBL" id="VTP63249.1"/>
    </source>
</evidence>
<evidence type="ECO:0000313" key="2">
    <source>
        <dbReference type="EMBL" id="PHH02606.1"/>
    </source>
</evidence>
<reference evidence="2" key="1">
    <citation type="submission" date="2017-09" db="EMBL/GenBank/DDBJ databases">
        <title>FDA dAtabase for Regulatory Grade micrObial Sequences (FDA-ARGOS): Supporting development and validation of Infectious Disease Dx tests.</title>
        <authorList>
            <person name="Minogue T."/>
            <person name="Wolcott M."/>
            <person name="Wasieloski L."/>
            <person name="Aguilar W."/>
            <person name="Moore D."/>
            <person name="Tallon L.J."/>
            <person name="Sadzewicz L."/>
            <person name="Ott S."/>
            <person name="Zhao X."/>
            <person name="Nagaraj S."/>
            <person name="Vavikolanu K."/>
            <person name="Aluvathingal J."/>
            <person name="Nadendla S."/>
            <person name="Sichtig H."/>
        </authorList>
    </citation>
    <scope>NUCLEOTIDE SEQUENCE</scope>
    <source>
        <strain evidence="2">FDAARGOS_404</strain>
    </source>
</reference>
<proteinExistence type="predicted"/>
<organism evidence="3 5">
    <name type="scientific">Leclercia adecarboxylata</name>
    <dbReference type="NCBI Taxonomy" id="83655"/>
    <lineage>
        <taxon>Bacteria</taxon>
        <taxon>Pseudomonadati</taxon>
        <taxon>Pseudomonadota</taxon>
        <taxon>Gammaproteobacteria</taxon>
        <taxon>Enterobacterales</taxon>
        <taxon>Enterobacteriaceae</taxon>
        <taxon>Leclercia</taxon>
    </lineage>
</organism>